<keyword evidence="7" id="KW-1185">Reference proteome</keyword>
<evidence type="ECO:0000259" key="5">
    <source>
        <dbReference type="PROSITE" id="PS50977"/>
    </source>
</evidence>
<proteinExistence type="predicted"/>
<dbReference type="GO" id="GO:0003677">
    <property type="term" value="F:DNA binding"/>
    <property type="evidence" value="ECO:0007669"/>
    <property type="project" value="UniProtKB-UniRule"/>
</dbReference>
<dbReference type="RefSeq" id="WP_094118313.1">
    <property type="nucleotide sequence ID" value="NZ_CP023009.1"/>
</dbReference>
<evidence type="ECO:0000256" key="4">
    <source>
        <dbReference type="PROSITE-ProRule" id="PRU00335"/>
    </source>
</evidence>
<dbReference type="InterPro" id="IPR036271">
    <property type="entry name" value="Tet_transcr_reg_TetR-rel_C_sf"/>
</dbReference>
<dbReference type="EMBL" id="CP023009">
    <property type="protein sequence ID" value="AXW87580.1"/>
    <property type="molecule type" value="Genomic_DNA"/>
</dbReference>
<gene>
    <name evidence="6" type="ORF">CKQ53_11735</name>
</gene>
<dbReference type="Gene3D" id="1.10.357.10">
    <property type="entry name" value="Tetracycline Repressor, domain 2"/>
    <property type="match status" value="1"/>
</dbReference>
<dbReference type="Pfam" id="PF00440">
    <property type="entry name" value="TetR_N"/>
    <property type="match status" value="1"/>
</dbReference>
<dbReference type="SUPFAM" id="SSF48498">
    <property type="entry name" value="Tetracyclin repressor-like, C-terminal domain"/>
    <property type="match status" value="1"/>
</dbReference>
<evidence type="ECO:0000313" key="6">
    <source>
        <dbReference type="EMBL" id="AXW87580.1"/>
    </source>
</evidence>
<dbReference type="KEGG" id="lbq:CKQ53_11735"/>
<organism evidence="6 7">
    <name type="scientific">Lonsdalea britannica</name>
    <dbReference type="NCBI Taxonomy" id="1082704"/>
    <lineage>
        <taxon>Bacteria</taxon>
        <taxon>Pseudomonadati</taxon>
        <taxon>Pseudomonadota</taxon>
        <taxon>Gammaproteobacteria</taxon>
        <taxon>Enterobacterales</taxon>
        <taxon>Pectobacteriaceae</taxon>
        <taxon>Lonsdalea</taxon>
    </lineage>
</organism>
<dbReference type="PANTHER" id="PTHR47506">
    <property type="entry name" value="TRANSCRIPTIONAL REGULATORY PROTEIN"/>
    <property type="match status" value="1"/>
</dbReference>
<keyword evidence="2 4" id="KW-0238">DNA-binding</keyword>
<feature type="domain" description="HTH tetR-type" evidence="5">
    <location>
        <begin position="8"/>
        <end position="68"/>
    </location>
</feature>
<reference evidence="6 7" key="1">
    <citation type="submission" date="2017-08" db="EMBL/GenBank/DDBJ databases">
        <title>Comparative genomics of bacteria isolated from necrotic lesions of AOD affected trees.</title>
        <authorList>
            <person name="Doonan J."/>
            <person name="Denman S."/>
            <person name="McDonald J.E."/>
        </authorList>
    </citation>
    <scope>NUCLEOTIDE SEQUENCE [LARGE SCALE GENOMIC DNA]</scope>
    <source>
        <strain evidence="6 7">477</strain>
    </source>
</reference>
<evidence type="ECO:0000256" key="3">
    <source>
        <dbReference type="ARBA" id="ARBA00023163"/>
    </source>
</evidence>
<keyword evidence="1" id="KW-0805">Transcription regulation</keyword>
<dbReference type="AlphaFoldDB" id="A0AAD0SHY9"/>
<dbReference type="PROSITE" id="PS50977">
    <property type="entry name" value="HTH_TETR_2"/>
    <property type="match status" value="1"/>
</dbReference>
<name>A0AAD0SHY9_9GAMM</name>
<dbReference type="SUPFAM" id="SSF46689">
    <property type="entry name" value="Homeodomain-like"/>
    <property type="match status" value="1"/>
</dbReference>
<feature type="DNA-binding region" description="H-T-H motif" evidence="4">
    <location>
        <begin position="31"/>
        <end position="50"/>
    </location>
</feature>
<sequence>MTSINKTKQTRQQILDTGRLLVLRRGFVGVGLKAILDASQVPKGSFYHYFASKEQFGCALLADYVNEYQQRLDALFNAELGSGRERLMRYWTAWIDDPLLGGWAEHCLVVKLAAEVADLSEDMRLILCDGVSHLVARIAETIAHGQADGSLRLTLSPTETAQTLYQLWLGAALLSKLGKDKTPLHQALITTELLLPPAGALGTSERFSACLHPLFRSLV</sequence>
<protein>
    <submittedName>
        <fullName evidence="6">TetR/AcrR family transcriptional regulator</fullName>
    </submittedName>
</protein>
<dbReference type="InterPro" id="IPR009057">
    <property type="entry name" value="Homeodomain-like_sf"/>
</dbReference>
<dbReference type="InterPro" id="IPR001647">
    <property type="entry name" value="HTH_TetR"/>
</dbReference>
<keyword evidence="3" id="KW-0804">Transcription</keyword>
<accession>A0AAD0SHY9</accession>
<evidence type="ECO:0000256" key="2">
    <source>
        <dbReference type="ARBA" id="ARBA00023125"/>
    </source>
</evidence>
<evidence type="ECO:0000313" key="7">
    <source>
        <dbReference type="Proteomes" id="UP000263881"/>
    </source>
</evidence>
<dbReference type="Proteomes" id="UP000263881">
    <property type="component" value="Chromosome"/>
</dbReference>
<evidence type="ECO:0000256" key="1">
    <source>
        <dbReference type="ARBA" id="ARBA00023015"/>
    </source>
</evidence>
<dbReference type="InterPro" id="IPR011075">
    <property type="entry name" value="TetR_C"/>
</dbReference>
<dbReference type="PANTHER" id="PTHR47506:SF6">
    <property type="entry name" value="HTH-TYPE TRANSCRIPTIONAL REPRESSOR NEMR"/>
    <property type="match status" value="1"/>
</dbReference>
<dbReference type="Pfam" id="PF16925">
    <property type="entry name" value="TetR_C_13"/>
    <property type="match status" value="1"/>
</dbReference>